<comment type="caution">
    <text evidence="2">The sequence shown here is derived from an EMBL/GenBank/DDBJ whole genome shotgun (WGS) entry which is preliminary data.</text>
</comment>
<dbReference type="AlphaFoldDB" id="A0A9X3I830"/>
<organism evidence="2 3">
    <name type="scientific">Pedobacter agri</name>
    <dbReference type="NCBI Taxonomy" id="454586"/>
    <lineage>
        <taxon>Bacteria</taxon>
        <taxon>Pseudomonadati</taxon>
        <taxon>Bacteroidota</taxon>
        <taxon>Sphingobacteriia</taxon>
        <taxon>Sphingobacteriales</taxon>
        <taxon>Sphingobacteriaceae</taxon>
        <taxon>Pedobacter</taxon>
    </lineage>
</organism>
<keyword evidence="1" id="KW-0732">Signal</keyword>
<protein>
    <submittedName>
        <fullName evidence="2">Uncharacterized protein</fullName>
    </submittedName>
</protein>
<name>A0A9X3I830_9SPHI</name>
<sequence>MKRIFLALLLCTSVAFNAAANNHTPKSRTALINEAITQSISIGDKQSSNQVNLVRQEMVYRFTDACGVRVYIHVFASDGTPVRDMHLAAMQHFQNGTWTSDGCYQNH</sequence>
<gene>
    <name evidence="2" type="ORF">OQZ29_03615</name>
</gene>
<reference evidence="2" key="1">
    <citation type="submission" date="2022-11" db="EMBL/GenBank/DDBJ databases">
        <authorList>
            <person name="Graham C."/>
            <person name="Newman J.D."/>
        </authorList>
    </citation>
    <scope>NUCLEOTIDE SEQUENCE</scope>
    <source>
        <strain evidence="2">DSM 19486</strain>
    </source>
</reference>
<evidence type="ECO:0000313" key="2">
    <source>
        <dbReference type="EMBL" id="MCX3263815.1"/>
    </source>
</evidence>
<dbReference type="EMBL" id="JAPJUH010000001">
    <property type="protein sequence ID" value="MCX3263815.1"/>
    <property type="molecule type" value="Genomic_DNA"/>
</dbReference>
<proteinExistence type="predicted"/>
<feature type="signal peptide" evidence="1">
    <location>
        <begin position="1"/>
        <end position="18"/>
    </location>
</feature>
<evidence type="ECO:0000313" key="3">
    <source>
        <dbReference type="Proteomes" id="UP001142592"/>
    </source>
</evidence>
<accession>A0A9X3I830</accession>
<dbReference type="Proteomes" id="UP001142592">
    <property type="component" value="Unassembled WGS sequence"/>
</dbReference>
<feature type="chain" id="PRO_5040909072" evidence="1">
    <location>
        <begin position="19"/>
        <end position="107"/>
    </location>
</feature>
<keyword evidence="3" id="KW-1185">Reference proteome</keyword>
<dbReference type="RefSeq" id="WP_010601016.1">
    <property type="nucleotide sequence ID" value="NZ_JAPJUH010000001.1"/>
</dbReference>
<evidence type="ECO:0000256" key="1">
    <source>
        <dbReference type="SAM" id="SignalP"/>
    </source>
</evidence>